<gene>
    <name evidence="3" type="ORF">SHERM_22752</name>
</gene>
<organism evidence="3 4">
    <name type="scientific">Striga hermonthica</name>
    <name type="common">Purple witchweed</name>
    <name type="synonym">Buchnera hermonthica</name>
    <dbReference type="NCBI Taxonomy" id="68872"/>
    <lineage>
        <taxon>Eukaryota</taxon>
        <taxon>Viridiplantae</taxon>
        <taxon>Streptophyta</taxon>
        <taxon>Embryophyta</taxon>
        <taxon>Tracheophyta</taxon>
        <taxon>Spermatophyta</taxon>
        <taxon>Magnoliopsida</taxon>
        <taxon>eudicotyledons</taxon>
        <taxon>Gunneridae</taxon>
        <taxon>Pentapetalae</taxon>
        <taxon>asterids</taxon>
        <taxon>lamiids</taxon>
        <taxon>Lamiales</taxon>
        <taxon>Orobanchaceae</taxon>
        <taxon>Buchnereae</taxon>
        <taxon>Striga</taxon>
    </lineage>
</organism>
<comment type="similarity">
    <text evidence="1">Belongs to the 'GDSL' lipolytic enzyme family.</text>
</comment>
<dbReference type="OrthoDB" id="1600564at2759"/>
<dbReference type="Proteomes" id="UP001153555">
    <property type="component" value="Unassembled WGS sequence"/>
</dbReference>
<keyword evidence="4" id="KW-1185">Reference proteome</keyword>
<dbReference type="PANTHER" id="PTHR45966">
    <property type="entry name" value="GDSL-LIKE LIPASE/ACYLHYDROLASE"/>
    <property type="match status" value="1"/>
</dbReference>
<proteinExistence type="inferred from homology"/>
<dbReference type="InterPro" id="IPR001087">
    <property type="entry name" value="GDSL"/>
</dbReference>
<accession>A0A9N7NBM5</accession>
<name>A0A9N7NBM5_STRHE</name>
<dbReference type="PANTHER" id="PTHR45966:SF4">
    <property type="entry name" value="GDSL ESTERASE_LIPASE 5"/>
    <property type="match status" value="1"/>
</dbReference>
<dbReference type="InterPro" id="IPR044552">
    <property type="entry name" value="GLIP1-5/GLL25"/>
</dbReference>
<dbReference type="InterPro" id="IPR036514">
    <property type="entry name" value="SGNH_hydro_sf"/>
</dbReference>
<dbReference type="Pfam" id="PF00657">
    <property type="entry name" value="Lipase_GDSL"/>
    <property type="match status" value="1"/>
</dbReference>
<keyword evidence="2" id="KW-0732">Signal</keyword>
<evidence type="ECO:0000256" key="2">
    <source>
        <dbReference type="ARBA" id="ARBA00022729"/>
    </source>
</evidence>
<dbReference type="GO" id="GO:0016298">
    <property type="term" value="F:lipase activity"/>
    <property type="evidence" value="ECO:0007669"/>
    <property type="project" value="TreeGrafter"/>
</dbReference>
<sequence length="137" mass="15334">MVNFGSSDYTSPFLANDLKFLNSFAEQDYVNMVIGNISTLIEEIINIGGSTFVITNVGHLGCLPGLRRSKNAKKNEQGCFKKVSDLSKMHNDALGQWLSNFTSTNRANILLYDFASDISKMTEHPRDYGTYVHTLMK</sequence>
<dbReference type="Gene3D" id="3.40.50.1110">
    <property type="entry name" value="SGNH hydrolase"/>
    <property type="match status" value="1"/>
</dbReference>
<evidence type="ECO:0000313" key="3">
    <source>
        <dbReference type="EMBL" id="CAA0827056.1"/>
    </source>
</evidence>
<evidence type="ECO:0000313" key="4">
    <source>
        <dbReference type="Proteomes" id="UP001153555"/>
    </source>
</evidence>
<reference evidence="3" key="1">
    <citation type="submission" date="2019-12" db="EMBL/GenBank/DDBJ databases">
        <authorList>
            <person name="Scholes J."/>
        </authorList>
    </citation>
    <scope>NUCLEOTIDE SEQUENCE</scope>
</reference>
<dbReference type="EMBL" id="CACSLK010027709">
    <property type="protein sequence ID" value="CAA0827056.1"/>
    <property type="molecule type" value="Genomic_DNA"/>
</dbReference>
<dbReference type="AlphaFoldDB" id="A0A9N7NBM5"/>
<evidence type="ECO:0000256" key="1">
    <source>
        <dbReference type="ARBA" id="ARBA00008668"/>
    </source>
</evidence>
<comment type="caution">
    <text evidence="3">The sequence shown here is derived from an EMBL/GenBank/DDBJ whole genome shotgun (WGS) entry which is preliminary data.</text>
</comment>
<protein>
    <submittedName>
        <fullName evidence="3">GDSL esterase/lipase 5</fullName>
    </submittedName>
</protein>